<dbReference type="Proteomes" id="UP000248795">
    <property type="component" value="Unassembled WGS sequence"/>
</dbReference>
<protein>
    <submittedName>
        <fullName evidence="2">Uncharacterized protein</fullName>
    </submittedName>
</protein>
<keyword evidence="1" id="KW-0732">Signal</keyword>
<evidence type="ECO:0000313" key="2">
    <source>
        <dbReference type="EMBL" id="PZF75955.1"/>
    </source>
</evidence>
<accession>A0A2W2AKB5</accession>
<feature type="chain" id="PRO_5015919417" evidence="1">
    <location>
        <begin position="22"/>
        <end position="176"/>
    </location>
</feature>
<keyword evidence="3" id="KW-1185">Reference proteome</keyword>
<gene>
    <name evidence="2" type="ORF">DK847_14975</name>
</gene>
<sequence>MKHLVMALVAASVALSIPAAAQVRMPQPAPEMDPDMRMPVPGPGGGVKGCWRAKQPLYGQYRLSFCLNRGSDGGYQVDGGKLSCGGDLDWQRNGNQVDIRMNRGRCNRNTDWSRDRISCTIDLYGAAPGEAALIPAQVRMPVPGGGGVSEISRLNCVYRPATGPYGPVRFIAKRDY</sequence>
<evidence type="ECO:0000313" key="3">
    <source>
        <dbReference type="Proteomes" id="UP000248795"/>
    </source>
</evidence>
<feature type="signal peptide" evidence="1">
    <location>
        <begin position="1"/>
        <end position="21"/>
    </location>
</feature>
<comment type="caution">
    <text evidence="2">The sequence shown here is derived from an EMBL/GenBank/DDBJ whole genome shotgun (WGS) entry which is preliminary data.</text>
</comment>
<dbReference type="RefSeq" id="WP_111199339.1">
    <property type="nucleotide sequence ID" value="NZ_QKVK01000007.1"/>
</dbReference>
<dbReference type="EMBL" id="QKVK01000007">
    <property type="protein sequence ID" value="PZF75955.1"/>
    <property type="molecule type" value="Genomic_DNA"/>
</dbReference>
<proteinExistence type="predicted"/>
<organism evidence="2 3">
    <name type="scientific">Aestuariivirga litoralis</name>
    <dbReference type="NCBI Taxonomy" id="2650924"/>
    <lineage>
        <taxon>Bacteria</taxon>
        <taxon>Pseudomonadati</taxon>
        <taxon>Pseudomonadota</taxon>
        <taxon>Alphaproteobacteria</taxon>
        <taxon>Hyphomicrobiales</taxon>
        <taxon>Aestuariivirgaceae</taxon>
        <taxon>Aestuariivirga</taxon>
    </lineage>
</organism>
<evidence type="ECO:0000256" key="1">
    <source>
        <dbReference type="SAM" id="SignalP"/>
    </source>
</evidence>
<name>A0A2W2AKB5_9HYPH</name>
<reference evidence="3" key="1">
    <citation type="submission" date="2018-06" db="EMBL/GenBank/DDBJ databases">
        <title>Aestuariibacter litoralis strain KCTC 52945T.</title>
        <authorList>
            <person name="Li X."/>
            <person name="Salam N."/>
            <person name="Li J.-L."/>
            <person name="Chen Y.-M."/>
            <person name="Yang Z.-W."/>
            <person name="Zhang L.-Y."/>
            <person name="Han M.-X."/>
            <person name="Xiao M."/>
            <person name="Li W.-J."/>
        </authorList>
    </citation>
    <scope>NUCLEOTIDE SEQUENCE [LARGE SCALE GENOMIC DNA]</scope>
    <source>
        <strain evidence="3">KCTC 52945</strain>
    </source>
</reference>
<dbReference type="AlphaFoldDB" id="A0A2W2AKB5"/>